<dbReference type="EMBL" id="CP009248">
    <property type="protein sequence ID" value="APT91531.1"/>
    <property type="molecule type" value="Genomic_DNA"/>
</dbReference>
<dbReference type="Pfam" id="PF19348">
    <property type="entry name" value="DUF5926"/>
    <property type="match status" value="1"/>
</dbReference>
<dbReference type="KEGG" id="csph:CSPHI_11795"/>
<dbReference type="AlphaFoldDB" id="A0A1L7D0Q0"/>
<feature type="domain" description="DUF5926" evidence="2">
    <location>
        <begin position="41"/>
        <end position="304"/>
    </location>
</feature>
<feature type="region of interest" description="Disordered" evidence="1">
    <location>
        <begin position="1"/>
        <end position="31"/>
    </location>
</feature>
<proteinExistence type="predicted"/>
<accession>A0A1L7D0Q0</accession>
<dbReference type="RefSeq" id="WP_084210406.1">
    <property type="nucleotide sequence ID" value="NZ_CP009248.1"/>
</dbReference>
<reference evidence="3 4" key="1">
    <citation type="submission" date="2014-08" db="EMBL/GenBank/DDBJ databases">
        <title>Complete genome sequence of Corynebacterium sphenisci CECT 5990(T) (=DSM 44792(T)), isolated from healthy wild penguins.</title>
        <authorList>
            <person name="Ruckert C."/>
            <person name="Albersmeier A."/>
            <person name="Winkler A."/>
            <person name="Kalinowski J."/>
        </authorList>
    </citation>
    <scope>NUCLEOTIDE SEQUENCE [LARGE SCALE GENOMIC DNA]</scope>
    <source>
        <strain evidence="3 4">DSM 44792</strain>
    </source>
</reference>
<keyword evidence="4" id="KW-1185">Reference proteome</keyword>
<organism evidence="3 4">
    <name type="scientific">Corynebacterium sphenisci DSM 44792</name>
    <dbReference type="NCBI Taxonomy" id="1437874"/>
    <lineage>
        <taxon>Bacteria</taxon>
        <taxon>Bacillati</taxon>
        <taxon>Actinomycetota</taxon>
        <taxon>Actinomycetes</taxon>
        <taxon>Mycobacteriales</taxon>
        <taxon>Corynebacteriaceae</taxon>
        <taxon>Corynebacterium</taxon>
    </lineage>
</organism>
<sequence length="305" mass="31374">MGKKSRKNRAHDTPPAGMSRRQAKLAARAAERARLAGNPRPFAGVPAEADLIALREFVSSATAPVEVAGAERGIRLCTVLPGGGAAVTRAAEHGGGALVALQTRDRSTDAAADLARALDWARAAGDGEVLDSAVTGAAPALAELLTGVDPAAIEVHGDFAWWLPPGADAAAAGPEIRAAAEAIVPAHRVAAEVPGAVWWADPGERAHLRWVRPEDPAALLDALARVHAADHLSLGEGTKFAGVFRVAGVLVPVWDVDRDAPADSWAAAVAAGERRIAAALAETGPLDAAGRKSRETILSRQVTLT</sequence>
<evidence type="ECO:0000256" key="1">
    <source>
        <dbReference type="SAM" id="MobiDB-lite"/>
    </source>
</evidence>
<dbReference type="OrthoDB" id="5512013at2"/>
<dbReference type="Proteomes" id="UP000185469">
    <property type="component" value="Chromosome"/>
</dbReference>
<protein>
    <submittedName>
        <fullName evidence="3">Preprotein translocase subunit SecA</fullName>
    </submittedName>
</protein>
<gene>
    <name evidence="3" type="ORF">CSPHI_11795</name>
</gene>
<evidence type="ECO:0000313" key="3">
    <source>
        <dbReference type="EMBL" id="APT91531.1"/>
    </source>
</evidence>
<name>A0A1L7D0Q0_9CORY</name>
<evidence type="ECO:0000259" key="2">
    <source>
        <dbReference type="Pfam" id="PF19348"/>
    </source>
</evidence>
<dbReference type="InterPro" id="IPR045970">
    <property type="entry name" value="DUF5926"/>
</dbReference>
<dbReference type="STRING" id="1437874.CSPHI_11795"/>
<evidence type="ECO:0000313" key="4">
    <source>
        <dbReference type="Proteomes" id="UP000185469"/>
    </source>
</evidence>